<organism evidence="1 2">
    <name type="scientific">Veronia pacifica</name>
    <dbReference type="NCBI Taxonomy" id="1080227"/>
    <lineage>
        <taxon>Bacteria</taxon>
        <taxon>Pseudomonadati</taxon>
        <taxon>Pseudomonadota</taxon>
        <taxon>Gammaproteobacteria</taxon>
        <taxon>Vibrionales</taxon>
        <taxon>Vibrionaceae</taxon>
        <taxon>Veronia</taxon>
    </lineage>
</organism>
<accession>A0A1C3ED39</accession>
<keyword evidence="2" id="KW-1185">Reference proteome</keyword>
<sequence>MRSISEAVTKLGKADTTTIRNHLISNDFQLAGYKGRKLTYRTWNGQLRQPVPLFHDQALVTSAPFDGFLHPHNELDTLGIDRPQSQCRIFRQKDSL</sequence>
<name>A0A1C3ED39_9GAMM</name>
<dbReference type="Proteomes" id="UP000094936">
    <property type="component" value="Unassembled WGS sequence"/>
</dbReference>
<protein>
    <submittedName>
        <fullName evidence="1">Uncharacterized protein</fullName>
    </submittedName>
</protein>
<evidence type="ECO:0000313" key="2">
    <source>
        <dbReference type="Proteomes" id="UP000094936"/>
    </source>
</evidence>
<reference evidence="1 2" key="1">
    <citation type="submission" date="2016-05" db="EMBL/GenBank/DDBJ databases">
        <title>Genomic Taxonomy of the Vibrionaceae.</title>
        <authorList>
            <person name="Gomez-Gil B."/>
            <person name="Enciso-Ibarra J."/>
        </authorList>
    </citation>
    <scope>NUCLEOTIDE SEQUENCE [LARGE SCALE GENOMIC DNA]</scope>
    <source>
        <strain evidence="1 2">CAIM 1920</strain>
    </source>
</reference>
<evidence type="ECO:0000313" key="1">
    <source>
        <dbReference type="EMBL" id="ODA31130.1"/>
    </source>
</evidence>
<gene>
    <name evidence="1" type="ORF">A8L45_17900</name>
</gene>
<dbReference type="EMBL" id="LYBM01000040">
    <property type="protein sequence ID" value="ODA31130.1"/>
    <property type="molecule type" value="Genomic_DNA"/>
</dbReference>
<comment type="caution">
    <text evidence="1">The sequence shown here is derived from an EMBL/GenBank/DDBJ whole genome shotgun (WGS) entry which is preliminary data.</text>
</comment>
<proteinExistence type="predicted"/>
<dbReference type="OrthoDB" id="5341635at2"/>
<dbReference type="STRING" id="1080227.A8L45_17900"/>
<dbReference type="AlphaFoldDB" id="A0A1C3ED39"/>
<dbReference type="RefSeq" id="WP_139122411.1">
    <property type="nucleotide sequence ID" value="NZ_LYBM01000040.1"/>
</dbReference>